<evidence type="ECO:0000256" key="1">
    <source>
        <dbReference type="ARBA" id="ARBA00022679"/>
    </source>
</evidence>
<dbReference type="InterPro" id="IPR022211">
    <property type="entry name" value="PHBC_N"/>
</dbReference>
<evidence type="ECO:0000259" key="4">
    <source>
        <dbReference type="Pfam" id="PF12551"/>
    </source>
</evidence>
<evidence type="ECO:0000313" key="6">
    <source>
        <dbReference type="Proteomes" id="UP000243978"/>
    </source>
</evidence>
<keyword evidence="6" id="KW-1185">Reference proteome</keyword>
<comment type="caution">
    <text evidence="5">The sequence shown here is derived from an EMBL/GenBank/DDBJ whole genome shotgun (WGS) entry which is preliminary data.</text>
</comment>
<dbReference type="InterPro" id="IPR051321">
    <property type="entry name" value="PHA/PHB_synthase"/>
</dbReference>
<dbReference type="InterPro" id="IPR029058">
    <property type="entry name" value="AB_hydrolase_fold"/>
</dbReference>
<dbReference type="SUPFAM" id="SSF53474">
    <property type="entry name" value="alpha/beta-Hydrolases"/>
    <property type="match status" value="1"/>
</dbReference>
<protein>
    <submittedName>
        <fullName evidence="5">Polyhydroxyalkanoate synthase</fullName>
    </submittedName>
</protein>
<organism evidence="5 6">
    <name type="scientific">Litoreibacter ponti</name>
    <dbReference type="NCBI Taxonomy" id="1510457"/>
    <lineage>
        <taxon>Bacteria</taxon>
        <taxon>Pseudomonadati</taxon>
        <taxon>Pseudomonadota</taxon>
        <taxon>Alphaproteobacteria</taxon>
        <taxon>Rhodobacterales</taxon>
        <taxon>Roseobacteraceae</taxon>
        <taxon>Litoreibacter</taxon>
    </lineage>
</organism>
<name>A0A2T6BCL6_9RHOB</name>
<dbReference type="AlphaFoldDB" id="A0A2T6BCL6"/>
<evidence type="ECO:0000259" key="3">
    <source>
        <dbReference type="Pfam" id="PF07167"/>
    </source>
</evidence>
<reference evidence="5 6" key="1">
    <citation type="submission" date="2018-04" db="EMBL/GenBank/DDBJ databases">
        <title>Genomic Encyclopedia of Archaeal and Bacterial Type Strains, Phase II (KMG-II): from individual species to whole genera.</title>
        <authorList>
            <person name="Goeker M."/>
        </authorList>
    </citation>
    <scope>NUCLEOTIDE SEQUENCE [LARGE SCALE GENOMIC DNA]</scope>
    <source>
        <strain evidence="5 6">DSM 100977</strain>
    </source>
</reference>
<feature type="domain" description="Poly-beta-hydroxybutyrate polymerase N-terminal" evidence="3">
    <location>
        <begin position="67"/>
        <end position="234"/>
    </location>
</feature>
<evidence type="ECO:0000313" key="5">
    <source>
        <dbReference type="EMBL" id="PTX53818.1"/>
    </source>
</evidence>
<dbReference type="PANTHER" id="PTHR36837:SF5">
    <property type="entry name" value="POLY-3-HYDROXYBUTYRATE SYNTHASE"/>
    <property type="match status" value="1"/>
</dbReference>
<dbReference type="Pfam" id="PF12551">
    <property type="entry name" value="PHBC_N"/>
    <property type="match status" value="1"/>
</dbReference>
<dbReference type="InterPro" id="IPR010941">
    <property type="entry name" value="PhaC_N"/>
</dbReference>
<proteinExistence type="predicted"/>
<keyword evidence="2" id="KW-0012">Acyltransferase</keyword>
<dbReference type="GO" id="GO:0042619">
    <property type="term" value="P:poly-hydroxybutyrate biosynthetic process"/>
    <property type="evidence" value="ECO:0007669"/>
    <property type="project" value="InterPro"/>
</dbReference>
<dbReference type="Gene3D" id="3.40.50.1820">
    <property type="entry name" value="alpha/beta hydrolase"/>
    <property type="match status" value="1"/>
</dbReference>
<sequence>MRKDGNASPGLDAQWHAALGQLTGGLSPAALATAYMDWWLHLIGSPEKQAELMKRALDRPDADDQTDPRFADPAWRAYPFNVMAQGFLAAQDWWDAATTDVHGVDPKHANIVNFAARQWLDMLSPANYAATNPQVRDRTREERGMNLLRGARYWIEDFNRLLARKPRTSHRYAVGTDLAPTPGDVVMRNKLVELIRYRPTTAKVHPEPILIVPAWIMKFYILDLTAQRSLVAYLRDQGFEVFILSWKNPDASDAELSIQDYIDLGVRAAVQHIKQSGHRKLHAAGYCLGGTLLSIASAAMARDGDDCLASVSLLAAQVDFSEPGELGLFINESQVAFLEDIMATRGYLKADQMAGAFQLLRSNDLIWSRVVRHYLLGERTPDNPLLAWNADATRMPARMHTEYLRQLFLKNDLAKGRFKVDGKAVALSDIRPDIYCVATEQDHVSPWTSVYRLALLTDTDVTFVLTNGGHNGGILSEPGHKGRHFRCGHKSEGDGHVTAPAWFDRHAPQDGSWWPHWAEWLKRHSSAKVKIAAPDVTLDAAPGRYVLG</sequence>
<dbReference type="GO" id="GO:0016746">
    <property type="term" value="F:acyltransferase activity"/>
    <property type="evidence" value="ECO:0007669"/>
    <property type="project" value="UniProtKB-KW"/>
</dbReference>
<dbReference type="EMBL" id="QBKS01000003">
    <property type="protein sequence ID" value="PTX53818.1"/>
    <property type="molecule type" value="Genomic_DNA"/>
</dbReference>
<dbReference type="Pfam" id="PF07167">
    <property type="entry name" value="PhaC_N"/>
    <property type="match status" value="1"/>
</dbReference>
<evidence type="ECO:0000256" key="2">
    <source>
        <dbReference type="ARBA" id="ARBA00023315"/>
    </source>
</evidence>
<dbReference type="OrthoDB" id="7208816at2"/>
<feature type="domain" description="Poly-beta-hydroxybutyrate polymerase N-terminal" evidence="4">
    <location>
        <begin position="9"/>
        <end position="48"/>
    </location>
</feature>
<accession>A0A2T6BCL6</accession>
<gene>
    <name evidence="5" type="ORF">C8N43_3861</name>
</gene>
<dbReference type="Proteomes" id="UP000243978">
    <property type="component" value="Unassembled WGS sequence"/>
</dbReference>
<keyword evidence="1" id="KW-0808">Transferase</keyword>
<dbReference type="RefSeq" id="WP_107847496.1">
    <property type="nucleotide sequence ID" value="NZ_QBKS01000003.1"/>
</dbReference>
<dbReference type="PANTHER" id="PTHR36837">
    <property type="entry name" value="POLY(3-HYDROXYALKANOATE) POLYMERASE SUBUNIT PHAC"/>
    <property type="match status" value="1"/>
</dbReference>